<dbReference type="STRING" id="414004.CENSYa_1387"/>
<gene>
    <name evidence="2" type="ordered locus">CENSYa_1387</name>
</gene>
<dbReference type="SUPFAM" id="SSF50447">
    <property type="entry name" value="Translation proteins"/>
    <property type="match status" value="1"/>
</dbReference>
<sequence length="310" mass="32643">MKGSVNFVVLGDPSVIAGLGKKGSPGDIILYDGSKGGIIRTFAVPDLFPEKIQPLIQAVAMAEYAILYVDKLDRYTGEQVIALDMLRMKEGVLCSSIEVDEAKLASMIKGTVVEGYVRAEPDGIGGALDSFEPAGREGPGRVDIDAAFDVRGTGTVVLGRVASGTVRRNQELHVLPQGGTALVKSIQVHDEPVHEASSPARVGLAVKGVRPAEMSRGDILTEEELAPVTRLELDFEKSQFCKEELADGRGCLVGMGLQVRAARVISAEPMVLELAGPAVCRTGEAVVLLVPESRTSRIAGRGIISKAGGA</sequence>
<dbReference type="GO" id="GO:0005525">
    <property type="term" value="F:GTP binding"/>
    <property type="evidence" value="ECO:0007669"/>
    <property type="project" value="InterPro"/>
</dbReference>
<keyword evidence="2" id="KW-0251">Elongation factor</keyword>
<dbReference type="InterPro" id="IPR004161">
    <property type="entry name" value="EFTu-like_2"/>
</dbReference>
<keyword evidence="2" id="KW-0648">Protein biosynthesis</keyword>
<dbReference type="EMBL" id="DP000238">
    <property type="protein sequence ID" value="ABK78010.1"/>
    <property type="molecule type" value="Genomic_DNA"/>
</dbReference>
<dbReference type="PANTHER" id="PTHR43721:SF11">
    <property type="entry name" value="SELENOCYSTEINE-SPECIFIC ELONGATION FACTOR"/>
    <property type="match status" value="1"/>
</dbReference>
<dbReference type="GO" id="GO:0001514">
    <property type="term" value="P:selenocysteine incorporation"/>
    <property type="evidence" value="ECO:0007669"/>
    <property type="project" value="TreeGrafter"/>
</dbReference>
<dbReference type="GO" id="GO:0003746">
    <property type="term" value="F:translation elongation factor activity"/>
    <property type="evidence" value="ECO:0007669"/>
    <property type="project" value="UniProtKB-KW"/>
</dbReference>
<dbReference type="KEGG" id="csy:CENSYa_1387"/>
<evidence type="ECO:0000313" key="3">
    <source>
        <dbReference type="Proteomes" id="UP000000758"/>
    </source>
</evidence>
<dbReference type="PANTHER" id="PTHR43721">
    <property type="entry name" value="ELONGATION FACTOR TU-RELATED"/>
    <property type="match status" value="1"/>
</dbReference>
<dbReference type="EnsemblBacteria" id="ABK78010">
    <property type="protein sequence ID" value="ABK78010"/>
    <property type="gene ID" value="CENSYa_1387"/>
</dbReference>
<dbReference type="HOGENOM" id="CLU_077867_0_0_2"/>
<evidence type="ECO:0000313" key="2">
    <source>
        <dbReference type="EMBL" id="ABK78010.1"/>
    </source>
</evidence>
<name>A0RXE3_CENSY</name>
<dbReference type="Pfam" id="PF03144">
    <property type="entry name" value="GTP_EFTU_D2"/>
    <property type="match status" value="1"/>
</dbReference>
<protein>
    <submittedName>
        <fullName evidence="2">Selenocysteine-specific translation elongation factor Tu, domain 2</fullName>
    </submittedName>
</protein>
<feature type="domain" description="Translation elongation factor EFTu-like" evidence="1">
    <location>
        <begin position="154"/>
        <end position="221"/>
    </location>
</feature>
<organism evidence="2 3">
    <name type="scientific">Cenarchaeum symbiosum (strain A)</name>
    <dbReference type="NCBI Taxonomy" id="414004"/>
    <lineage>
        <taxon>Archaea</taxon>
        <taxon>Nitrososphaerota</taxon>
        <taxon>Candidatus Cenarchaeales</taxon>
        <taxon>Candidatus Cenarchaeaceae</taxon>
        <taxon>Candidatus Cenarchaeum</taxon>
    </lineage>
</organism>
<evidence type="ECO:0000259" key="1">
    <source>
        <dbReference type="Pfam" id="PF03144"/>
    </source>
</evidence>
<dbReference type="Gene3D" id="2.40.30.10">
    <property type="entry name" value="Translation factors"/>
    <property type="match status" value="1"/>
</dbReference>
<accession>A0RXE3</accession>
<dbReference type="Proteomes" id="UP000000758">
    <property type="component" value="Chromosome"/>
</dbReference>
<dbReference type="InterPro" id="IPR050055">
    <property type="entry name" value="EF-Tu_GTPase"/>
</dbReference>
<proteinExistence type="predicted"/>
<dbReference type="InterPro" id="IPR009000">
    <property type="entry name" value="Transl_B-barrel_sf"/>
</dbReference>
<keyword evidence="3" id="KW-1185">Reference proteome</keyword>
<dbReference type="AlphaFoldDB" id="A0RXE3"/>
<reference evidence="2 3" key="1">
    <citation type="journal article" date="2006" name="Proc. Natl. Acad. Sci. U.S.A.">
        <title>Genomic analysis of the uncultivated marine crenarchaeote Cenarchaeum symbiosum.</title>
        <authorList>
            <person name="Hallam S.J."/>
            <person name="Konstantinidis K.T."/>
            <person name="Putnam N."/>
            <person name="Schleper C."/>
            <person name="Watanabe Y."/>
            <person name="Sugahara J."/>
            <person name="Preston C."/>
            <person name="de la Torre J."/>
            <person name="Richardson P.M."/>
            <person name="DeLong E.F."/>
        </authorList>
    </citation>
    <scope>NUCLEOTIDE SEQUENCE [LARGE SCALE GENOMIC DNA]</scope>
    <source>
        <strain evidence="3">A</strain>
    </source>
</reference>